<feature type="region of interest" description="Disordered" evidence="3">
    <location>
        <begin position="605"/>
        <end position="720"/>
    </location>
</feature>
<feature type="domain" description="Beta/gamma crystallin 'Greek key'" evidence="4">
    <location>
        <begin position="1367"/>
        <end position="1408"/>
    </location>
</feature>
<dbReference type="InterPro" id="IPR035992">
    <property type="entry name" value="Ricin_B-like_lectins"/>
</dbReference>
<feature type="compositionally biased region" description="Basic and acidic residues" evidence="3">
    <location>
        <begin position="627"/>
        <end position="650"/>
    </location>
</feature>
<reference evidence="5 6" key="1">
    <citation type="submission" date="2021-07" db="EMBL/GenBank/DDBJ databases">
        <authorList>
            <person name="Palmer J.M."/>
        </authorList>
    </citation>
    <scope>NUCLEOTIDE SEQUENCE [LARGE SCALE GENOMIC DNA]</scope>
    <source>
        <strain evidence="5 6">AT_MEX2019</strain>
        <tissue evidence="5">Muscle</tissue>
    </source>
</reference>
<evidence type="ECO:0000256" key="2">
    <source>
        <dbReference type="ARBA" id="ARBA00022737"/>
    </source>
</evidence>
<feature type="compositionally biased region" description="Basic and acidic residues" evidence="3">
    <location>
        <begin position="403"/>
        <end position="413"/>
    </location>
</feature>
<sequence length="1545" mass="171559">MPSLKPSKHLSKRSMSHEESGTASLPSPPIKQEKNVFSRLAKQNENVKQHSKFPVKDLTETSPTASKLPTRSQSGSKKLKSKIQQQSPKFEDSNFNAFKESTVKVKDTVTEEIIKDSECKSAEEHIKITKKQTKTSETTFEEDVTDGEILGIQSGEISISGITDDSQIITHPVTDVDKEIPAQSLVANVNNAETDERKLEAKQPKPEIQKDNKHRQKTLPSFKTSTSAKAKDVLVELAGQTKSKCTNEKNPTVLVLDIIPTPKDGTIKLVKPELEEGIHYDITTHASQKGVMSTSETIKSLPAELLSDDKFLEADDVHSLTVGSGDVNSEDFLEDQTKAVNNGRTQTLKAEAVKHFDAGEKSKEGVGWKPAEALDVETETFAVCELPKNVQNQSNKEALLGESGRREKDSKPDEMLNHAAVESPESQNSCKEKLKERSVDFTGEGITDSWNTGQLLSEEKSLQPAANKKRQTVVTNVLKGRRAESEESEYVTLKTTILSAWLNVEDHHKKKKGRRRNEDESASDDELLEPDNIDIFISSVRAGGIPFSLPRKKHFRKKLQSPPFAMPGIKEDHCEWTFDPQEFQFGLRKTGRHMDLSPAMVIKQKAANRDGQTSGSQENGNSADQLTTHKVDGQDGVKEETQSEAGKTEELNNEPGKITSRLERMSILTGLLSSPLTSRRTRTEASGASNSTVASNQQLDVPLDRPQKATPLPLPVAPADNRAVKGRDQSLITEGGTDAVSESAPSSSSVPPLPAFSEIKLPDHLEKYLKTDKRNTEASQDFTQTADLTPPAMDQMSITNISVVDVGQKNPTVLLSTTNDTHDVSQNGLCTTKIKKPVVRGHHRRPGKIVIHEHAQFGGEAYEVYGDVEDSTTMKLSPVISVKVIRGCWLLYEKPGFQGRILALEEGPMEQIVNMWEEEEAPETLNKLGQPIPTTPMVVGSLQLAVRDYSIPRIDLYSEVNGLGRMSSYCDDTPELSSYGIPQTTGSIKVHSGVWLVYSDPGFDGLLGVLLVGEYPHPQSWGFPEPFIGSLRPLRMGAIRVERPTDIKALVFEKPNFEGECLELDGDVYNLLEQQKRDENNTTLCSVGSIKILGGLWVGYQDADFEGQQYILEEGEYPQSSEWGGSEDGLHSLRPIRADFQSPYVKLFSEPNFSEHGSHMDLVGPVVSMEDVGRSTKTQSVTITGGVWVAFEEPGFSGELYVLEKGMYSHPEDWGAQNFRISSIQPVFHDMLMGTTKFKVQLYSEPEFQGRLLALEDSADVLDGDFTPRSCKVLAGSWVAYEGAKFKGNMYILEEGEYPNSEAMGLLSSDSIIRSMQTTGHEFSLHSVVLFSKVGCKGRRMALTSGAVNLLQTGMDSRIRSLVVEGGMWVLYEGNNYRGRQLFFHPGEVGDFCKYSSWQQIGSLRPLMQKPMYFRLRNKQTGCLMSLTGTLDDIKLMRIQAVEETGGEEQLWLYRDGQISCKLMEDCFLETAGSVMMSGTRLCISPERGKDNQLWSITQDGLVRSHLDPNLILEVKGGHQYDRNQIILNNFDEKRWIQKWTLEIL</sequence>
<feature type="compositionally biased region" description="Polar residues" evidence="3">
    <location>
        <begin position="671"/>
        <end position="699"/>
    </location>
</feature>
<evidence type="ECO:0000256" key="3">
    <source>
        <dbReference type="SAM" id="MobiDB-lite"/>
    </source>
</evidence>
<dbReference type="Gene3D" id="2.80.10.50">
    <property type="match status" value="1"/>
</dbReference>
<dbReference type="SMART" id="SM00247">
    <property type="entry name" value="XTALbg"/>
    <property type="match status" value="6"/>
</dbReference>
<feature type="compositionally biased region" description="Polar residues" evidence="3">
    <location>
        <begin position="60"/>
        <end position="71"/>
    </location>
</feature>
<feature type="domain" description="Beta/gamma crystallin 'Greek key'" evidence="4">
    <location>
        <begin position="887"/>
        <end position="919"/>
    </location>
</feature>
<dbReference type="SUPFAM" id="SSF50370">
    <property type="entry name" value="Ricin B-like lectins"/>
    <property type="match status" value="1"/>
</dbReference>
<comment type="similarity">
    <text evidence="1">Belongs to the beta/gamma-crystallin family.</text>
</comment>
<feature type="compositionally biased region" description="Basic and acidic residues" evidence="3">
    <location>
        <begin position="194"/>
        <end position="211"/>
    </location>
</feature>
<feature type="region of interest" description="Disordered" evidence="3">
    <location>
        <begin position="1"/>
        <end position="94"/>
    </location>
</feature>
<dbReference type="PROSITE" id="PS50231">
    <property type="entry name" value="RICIN_B_LECTIN"/>
    <property type="match status" value="1"/>
</dbReference>
<feature type="domain" description="Beta/gamma crystallin 'Greek key'" evidence="4">
    <location>
        <begin position="1186"/>
        <end position="1228"/>
    </location>
</feature>
<dbReference type="PRINTS" id="PR01367">
    <property type="entry name" value="BGCRYSTALLIN"/>
</dbReference>
<dbReference type="InterPro" id="IPR001064">
    <property type="entry name" value="Beta/gamma_crystallin"/>
</dbReference>
<evidence type="ECO:0000259" key="4">
    <source>
        <dbReference type="PROSITE" id="PS50915"/>
    </source>
</evidence>
<accession>A0ABU7ACN6</accession>
<evidence type="ECO:0000256" key="1">
    <source>
        <dbReference type="ARBA" id="ARBA00009646"/>
    </source>
</evidence>
<protein>
    <recommendedName>
        <fullName evidence="4">Beta/gamma crystallin 'Greek key' domain-containing protein</fullName>
    </recommendedName>
</protein>
<keyword evidence="6" id="KW-1185">Reference proteome</keyword>
<dbReference type="SUPFAM" id="SSF49695">
    <property type="entry name" value="gamma-Crystallin-like"/>
    <property type="match status" value="3"/>
</dbReference>
<keyword evidence="2" id="KW-0677">Repeat</keyword>
<feature type="region of interest" description="Disordered" evidence="3">
    <location>
        <begin position="507"/>
        <end position="526"/>
    </location>
</feature>
<feature type="compositionally biased region" description="Polar residues" evidence="3">
    <location>
        <begin position="610"/>
        <end position="626"/>
    </location>
</feature>
<proteinExistence type="inferred from homology"/>
<evidence type="ECO:0000313" key="6">
    <source>
        <dbReference type="Proteomes" id="UP001345963"/>
    </source>
</evidence>
<feature type="domain" description="Beta/gamma crystallin 'Greek key'" evidence="4">
    <location>
        <begin position="1095"/>
        <end position="1137"/>
    </location>
</feature>
<feature type="domain" description="Beta/gamma crystallin 'Greek key'" evidence="4">
    <location>
        <begin position="1047"/>
        <end position="1094"/>
    </location>
</feature>
<dbReference type="InterPro" id="IPR011024">
    <property type="entry name" value="G_crystallin-like"/>
</dbReference>
<dbReference type="InterPro" id="IPR050252">
    <property type="entry name" value="Beta/Gamma-Crystallin"/>
</dbReference>
<dbReference type="Pfam" id="PF00030">
    <property type="entry name" value="Crystall"/>
    <property type="match status" value="6"/>
</dbReference>
<feature type="region of interest" description="Disordered" evidence="3">
    <location>
        <begin position="735"/>
        <end position="756"/>
    </location>
</feature>
<gene>
    <name evidence="5" type="ORF">ATANTOWER_019483</name>
</gene>
<feature type="domain" description="Beta/gamma crystallin 'Greek key'" evidence="4">
    <location>
        <begin position="993"/>
        <end position="1035"/>
    </location>
</feature>
<feature type="region of interest" description="Disordered" evidence="3">
    <location>
        <begin position="193"/>
        <end position="225"/>
    </location>
</feature>
<organism evidence="5 6">
    <name type="scientific">Ataeniobius toweri</name>
    <dbReference type="NCBI Taxonomy" id="208326"/>
    <lineage>
        <taxon>Eukaryota</taxon>
        <taxon>Metazoa</taxon>
        <taxon>Chordata</taxon>
        <taxon>Craniata</taxon>
        <taxon>Vertebrata</taxon>
        <taxon>Euteleostomi</taxon>
        <taxon>Actinopterygii</taxon>
        <taxon>Neopterygii</taxon>
        <taxon>Teleostei</taxon>
        <taxon>Neoteleostei</taxon>
        <taxon>Acanthomorphata</taxon>
        <taxon>Ovalentaria</taxon>
        <taxon>Atherinomorphae</taxon>
        <taxon>Cyprinodontiformes</taxon>
        <taxon>Goodeidae</taxon>
        <taxon>Ataeniobius</taxon>
    </lineage>
</organism>
<dbReference type="Gene3D" id="2.60.20.10">
    <property type="entry name" value="Crystallins"/>
    <property type="match status" value="6"/>
</dbReference>
<name>A0ABU7ACN6_9TELE</name>
<evidence type="ECO:0000313" key="5">
    <source>
        <dbReference type="EMBL" id="MED6235200.1"/>
    </source>
</evidence>
<dbReference type="EMBL" id="JAHUTI010010244">
    <property type="protein sequence ID" value="MED6235200.1"/>
    <property type="molecule type" value="Genomic_DNA"/>
</dbReference>
<dbReference type="Proteomes" id="UP001345963">
    <property type="component" value="Unassembled WGS sequence"/>
</dbReference>
<feature type="domain" description="Beta/gamma crystallin 'Greek key'" evidence="4">
    <location>
        <begin position="1276"/>
        <end position="1320"/>
    </location>
</feature>
<dbReference type="PANTHER" id="PTHR11818:SF2">
    <property type="entry name" value="BETA_GAMMA CRYSTALLIN DOMAIN-CONTAINING PROTEIN 1"/>
    <property type="match status" value="1"/>
</dbReference>
<feature type="compositionally biased region" description="Basic residues" evidence="3">
    <location>
        <begin position="1"/>
        <end position="14"/>
    </location>
</feature>
<feature type="domain" description="Beta/gamma crystallin 'Greek key'" evidence="4">
    <location>
        <begin position="847"/>
        <end position="886"/>
    </location>
</feature>
<feature type="compositionally biased region" description="Low complexity" evidence="3">
    <location>
        <begin position="739"/>
        <end position="750"/>
    </location>
</feature>
<dbReference type="PANTHER" id="PTHR11818">
    <property type="entry name" value="BETA/GAMMA CRYSTALLIN"/>
    <property type="match status" value="1"/>
</dbReference>
<dbReference type="PROSITE" id="PS50915">
    <property type="entry name" value="CRYSTALLIN_BETA_GAMMA"/>
    <property type="match status" value="8"/>
</dbReference>
<feature type="region of interest" description="Disordered" evidence="3">
    <location>
        <begin position="394"/>
        <end position="413"/>
    </location>
</feature>
<feature type="compositionally biased region" description="Low complexity" evidence="3">
    <location>
        <begin position="72"/>
        <end position="88"/>
    </location>
</feature>
<comment type="caution">
    <text evidence="5">The sequence shown here is derived from an EMBL/GenBank/DDBJ whole genome shotgun (WGS) entry which is preliminary data.</text>
</comment>